<evidence type="ECO:0000256" key="6">
    <source>
        <dbReference type="ARBA" id="ARBA00022525"/>
    </source>
</evidence>
<comment type="caution">
    <text evidence="15">The sequence shown here is derived from an EMBL/GenBank/DDBJ whole genome shotgun (WGS) entry which is preliminary data.</text>
</comment>
<evidence type="ECO:0000256" key="7">
    <source>
        <dbReference type="ARBA" id="ARBA00022801"/>
    </source>
</evidence>
<gene>
    <name evidence="15" type="ORF">OLEA9_A093540</name>
</gene>
<keyword evidence="7 13" id="KW-0378">Hydrolase</keyword>
<dbReference type="GO" id="GO:0042545">
    <property type="term" value="P:cell wall modification"/>
    <property type="evidence" value="ECO:0007669"/>
    <property type="project" value="UniProtKB-UniRule"/>
</dbReference>
<organism evidence="15 16">
    <name type="scientific">Olea europaea subsp. europaea</name>
    <dbReference type="NCBI Taxonomy" id="158383"/>
    <lineage>
        <taxon>Eukaryota</taxon>
        <taxon>Viridiplantae</taxon>
        <taxon>Streptophyta</taxon>
        <taxon>Embryophyta</taxon>
        <taxon>Tracheophyta</taxon>
        <taxon>Spermatophyta</taxon>
        <taxon>Magnoliopsida</taxon>
        <taxon>eudicotyledons</taxon>
        <taxon>Gunneridae</taxon>
        <taxon>Pentapetalae</taxon>
        <taxon>asterids</taxon>
        <taxon>lamiids</taxon>
        <taxon>Lamiales</taxon>
        <taxon>Oleaceae</taxon>
        <taxon>Oleeae</taxon>
        <taxon>Olea</taxon>
    </lineage>
</organism>
<dbReference type="PROSITE" id="PS00503">
    <property type="entry name" value="PECTINESTERASE_2"/>
    <property type="match status" value="1"/>
</dbReference>
<evidence type="ECO:0000313" key="15">
    <source>
        <dbReference type="EMBL" id="CAA3016088.1"/>
    </source>
</evidence>
<keyword evidence="13" id="KW-0961">Cell wall biogenesis/degradation</keyword>
<dbReference type="FunFam" id="2.160.20.10:FF:000013">
    <property type="entry name" value="Pectinesterase"/>
    <property type="match status" value="1"/>
</dbReference>
<comment type="pathway">
    <text evidence="2 13">Glycan metabolism; pectin degradation; 2-dehydro-3-deoxy-D-gluconate from pectin: step 1/5.</text>
</comment>
<dbReference type="InterPro" id="IPR012334">
    <property type="entry name" value="Pectin_lyas_fold"/>
</dbReference>
<dbReference type="EC" id="3.1.1.11" evidence="4 13"/>
<dbReference type="SUPFAM" id="SSF51126">
    <property type="entry name" value="Pectin lyase-like"/>
    <property type="match status" value="1"/>
</dbReference>
<dbReference type="InterPro" id="IPR000070">
    <property type="entry name" value="Pectinesterase_cat"/>
</dbReference>
<dbReference type="PANTHER" id="PTHR31321:SF76">
    <property type="entry name" value="PECTINESTERASE 10-RELATED"/>
    <property type="match status" value="1"/>
</dbReference>
<evidence type="ECO:0000256" key="4">
    <source>
        <dbReference type="ARBA" id="ARBA00013229"/>
    </source>
</evidence>
<feature type="active site" evidence="12">
    <location>
        <position position="189"/>
    </location>
</feature>
<dbReference type="GO" id="GO:0030599">
    <property type="term" value="F:pectinesterase activity"/>
    <property type="evidence" value="ECO:0007669"/>
    <property type="project" value="UniProtKB-UniRule"/>
</dbReference>
<evidence type="ECO:0000313" key="16">
    <source>
        <dbReference type="Proteomes" id="UP000594638"/>
    </source>
</evidence>
<keyword evidence="16" id="KW-1185">Reference proteome</keyword>
<evidence type="ECO:0000256" key="13">
    <source>
        <dbReference type="RuleBase" id="RU000589"/>
    </source>
</evidence>
<evidence type="ECO:0000256" key="11">
    <source>
        <dbReference type="ARBA" id="ARBA00057335"/>
    </source>
</evidence>
<feature type="signal peptide" evidence="13">
    <location>
        <begin position="1"/>
        <end position="23"/>
    </location>
</feature>
<feature type="chain" id="PRO_5035968627" description="Pectinesterase" evidence="13">
    <location>
        <begin position="24"/>
        <end position="339"/>
    </location>
</feature>
<evidence type="ECO:0000256" key="1">
    <source>
        <dbReference type="ARBA" id="ARBA00004191"/>
    </source>
</evidence>
<keyword evidence="5 13" id="KW-0134">Cell wall</keyword>
<comment type="function">
    <text evidence="11 13">Acts in the modification of cell walls via demethylesterification of cell wall pectin.</text>
</comment>
<dbReference type="Gene3D" id="2.160.20.10">
    <property type="entry name" value="Single-stranded right-handed beta-helix, Pectin lyase-like"/>
    <property type="match status" value="1"/>
</dbReference>
<keyword evidence="8 13" id="KW-0063">Aspartyl esterase</keyword>
<accession>A0A8S0UAM1</accession>
<dbReference type="EMBL" id="CACTIH010007591">
    <property type="protein sequence ID" value="CAA3016088.1"/>
    <property type="molecule type" value="Genomic_DNA"/>
</dbReference>
<evidence type="ECO:0000256" key="9">
    <source>
        <dbReference type="ARBA" id="ARBA00023180"/>
    </source>
</evidence>
<dbReference type="GO" id="GO:0045490">
    <property type="term" value="P:pectin catabolic process"/>
    <property type="evidence" value="ECO:0007669"/>
    <property type="project" value="UniProtKB-UniRule"/>
</dbReference>
<feature type="domain" description="Pectinesterase catalytic" evidence="14">
    <location>
        <begin position="40"/>
        <end position="326"/>
    </location>
</feature>
<keyword evidence="13" id="KW-0732">Signal</keyword>
<evidence type="ECO:0000256" key="5">
    <source>
        <dbReference type="ARBA" id="ARBA00022512"/>
    </source>
</evidence>
<dbReference type="InterPro" id="IPR018040">
    <property type="entry name" value="Pectinesterase_Tyr_AS"/>
</dbReference>
<dbReference type="OrthoDB" id="2019149at2759"/>
<evidence type="ECO:0000259" key="14">
    <source>
        <dbReference type="Pfam" id="PF01095"/>
    </source>
</evidence>
<evidence type="ECO:0000256" key="12">
    <source>
        <dbReference type="PROSITE-ProRule" id="PRU10040"/>
    </source>
</evidence>
<dbReference type="PANTHER" id="PTHR31321">
    <property type="entry name" value="ACYL-COA THIOESTER HYDROLASE YBHC-RELATED"/>
    <property type="match status" value="1"/>
</dbReference>
<evidence type="ECO:0000256" key="2">
    <source>
        <dbReference type="ARBA" id="ARBA00005184"/>
    </source>
</evidence>
<evidence type="ECO:0000256" key="10">
    <source>
        <dbReference type="ARBA" id="ARBA00047928"/>
    </source>
</evidence>
<keyword evidence="6 13" id="KW-0964">Secreted</keyword>
<dbReference type="PROSITE" id="PS00800">
    <property type="entry name" value="PECTINESTERASE_1"/>
    <property type="match status" value="1"/>
</dbReference>
<reference evidence="15 16" key="1">
    <citation type="submission" date="2019-12" db="EMBL/GenBank/DDBJ databases">
        <authorList>
            <person name="Alioto T."/>
            <person name="Alioto T."/>
            <person name="Gomez Garrido J."/>
        </authorList>
    </citation>
    <scope>NUCLEOTIDE SEQUENCE [LARGE SCALE GENOMIC DNA]</scope>
</reference>
<proteinExistence type="inferred from homology"/>
<dbReference type="Pfam" id="PF01095">
    <property type="entry name" value="Pectinesterase"/>
    <property type="match status" value="1"/>
</dbReference>
<comment type="catalytic activity">
    <reaction evidence="10 13">
        <text>[(1-&gt;4)-alpha-D-galacturonosyl methyl ester](n) + n H2O = [(1-&gt;4)-alpha-D-galacturonosyl](n) + n methanol + n H(+)</text>
        <dbReference type="Rhea" id="RHEA:22380"/>
        <dbReference type="Rhea" id="RHEA-COMP:14570"/>
        <dbReference type="Rhea" id="RHEA-COMP:14573"/>
        <dbReference type="ChEBI" id="CHEBI:15377"/>
        <dbReference type="ChEBI" id="CHEBI:15378"/>
        <dbReference type="ChEBI" id="CHEBI:17790"/>
        <dbReference type="ChEBI" id="CHEBI:140522"/>
        <dbReference type="ChEBI" id="CHEBI:140523"/>
        <dbReference type="EC" id="3.1.1.11"/>
    </reaction>
</comment>
<evidence type="ECO:0000256" key="8">
    <source>
        <dbReference type="ARBA" id="ARBA00023085"/>
    </source>
</evidence>
<sequence>MLPLQRLLCAFLVLFIVLSGTDGNILRHPRESVVYRTIFVDPSSKGNFTSIQSAIDSVPSNNNKWICIYIKAGIYREAVKISHDKPFIFLKGEGKWKTYIVWDNYGSIETSATFTSDADNIIVKSITFTNSYNRPFENSINPMRTAVAAKISGDKSSFYRCGFLGLQDTLWDVKGRHYFKLCSIQGAVDFIFGSGQSIYERCTISAIAGALNGFAGYITAQSRTSPSETNGFVFKDCNIVGNGKTFLGRAWRDYARVIFYNTTMSGIVVPQGWGSWVVSSGHEYQLTFAEYKCRGAGANIAGRVKWANKLSANELTRFTSMSYIDEEGWMSRQVFNMMD</sequence>
<dbReference type="AlphaFoldDB" id="A0A8S0UAM1"/>
<comment type="subcellular location">
    <subcellularLocation>
        <location evidence="1 13">Secreted</location>
        <location evidence="1 13">Cell wall</location>
    </subcellularLocation>
</comment>
<dbReference type="InterPro" id="IPR033131">
    <property type="entry name" value="Pectinesterase_Asp_AS"/>
</dbReference>
<evidence type="ECO:0000256" key="3">
    <source>
        <dbReference type="ARBA" id="ARBA00008891"/>
    </source>
</evidence>
<dbReference type="Gramene" id="OE9A093540T1">
    <property type="protein sequence ID" value="OE9A093540C1"/>
    <property type="gene ID" value="OE9A093540"/>
</dbReference>
<protein>
    <recommendedName>
        <fullName evidence="4 13">Pectinesterase</fullName>
        <ecNumber evidence="4 13">3.1.1.11</ecNumber>
    </recommendedName>
</protein>
<dbReference type="InterPro" id="IPR011050">
    <property type="entry name" value="Pectin_lyase_fold/virulence"/>
</dbReference>
<dbReference type="Proteomes" id="UP000594638">
    <property type="component" value="Unassembled WGS sequence"/>
</dbReference>
<comment type="similarity">
    <text evidence="3">Belongs to the pectinesterase family.</text>
</comment>
<name>A0A8S0UAM1_OLEEU</name>
<keyword evidence="9" id="KW-0325">Glycoprotein</keyword>